<dbReference type="Proteomes" id="UP000278334">
    <property type="component" value="Chromosome"/>
</dbReference>
<evidence type="ECO:0000256" key="7">
    <source>
        <dbReference type="PIRSR" id="PIRSR606225-1"/>
    </source>
</evidence>
<feature type="domain" description="RNA-binding S4" evidence="10">
    <location>
        <begin position="15"/>
        <end position="74"/>
    </location>
</feature>
<reference evidence="11 12" key="1">
    <citation type="submission" date="2017-11" db="EMBL/GenBank/DDBJ databases">
        <title>Genome sequence of the bacterial symbiont EPR9N from a vent mussel Bathymodiolus thermophilus.</title>
        <authorList>
            <person name="Won Y.-J."/>
        </authorList>
    </citation>
    <scope>NUCLEOTIDE SEQUENCE [LARGE SCALE GENOMIC DNA]</scope>
    <source>
        <strain evidence="11 12">EPR9N</strain>
    </source>
</reference>
<evidence type="ECO:0000256" key="6">
    <source>
        <dbReference type="ARBA" id="ARBA00023235"/>
    </source>
</evidence>
<dbReference type="KEGG" id="bthg:MS2017_2075"/>
<dbReference type="Pfam" id="PF01479">
    <property type="entry name" value="S4"/>
    <property type="match status" value="1"/>
</dbReference>
<dbReference type="InterPro" id="IPR020103">
    <property type="entry name" value="PsdUridine_synth_cat_dom_sf"/>
</dbReference>
<evidence type="ECO:0000256" key="2">
    <source>
        <dbReference type="ARBA" id="ARBA00002876"/>
    </source>
</evidence>
<evidence type="ECO:0000313" key="12">
    <source>
        <dbReference type="Proteomes" id="UP000278334"/>
    </source>
</evidence>
<dbReference type="InterPro" id="IPR006145">
    <property type="entry name" value="PsdUridine_synth_RsuA/RluA"/>
</dbReference>
<dbReference type="CDD" id="cd02869">
    <property type="entry name" value="PseudoU_synth_RluA_like"/>
    <property type="match status" value="1"/>
</dbReference>
<proteinExistence type="inferred from homology"/>
<comment type="function">
    <text evidence="2">Responsible for synthesis of pseudouridine from uracil at positions 955, 2504 and 2580 in 23S ribosomal RNA.</text>
</comment>
<evidence type="ECO:0000256" key="5">
    <source>
        <dbReference type="ARBA" id="ARBA00022884"/>
    </source>
</evidence>
<dbReference type="CDD" id="cd00165">
    <property type="entry name" value="S4"/>
    <property type="match status" value="1"/>
</dbReference>
<evidence type="ECO:0000256" key="3">
    <source>
        <dbReference type="ARBA" id="ARBA00010876"/>
    </source>
</evidence>
<evidence type="ECO:0000256" key="9">
    <source>
        <dbReference type="RuleBase" id="RU362028"/>
    </source>
</evidence>
<evidence type="ECO:0000259" key="10">
    <source>
        <dbReference type="SMART" id="SM00363"/>
    </source>
</evidence>
<keyword evidence="6 9" id="KW-0413">Isomerase</keyword>
<dbReference type="GO" id="GO:0160141">
    <property type="term" value="F:23S rRNA pseudouridine(955/2504/2580) synthase activity"/>
    <property type="evidence" value="ECO:0007669"/>
    <property type="project" value="UniProtKB-EC"/>
</dbReference>
<dbReference type="EMBL" id="CP024634">
    <property type="protein sequence ID" value="AYQ57730.1"/>
    <property type="molecule type" value="Genomic_DNA"/>
</dbReference>
<dbReference type="InterPro" id="IPR050188">
    <property type="entry name" value="RluA_PseudoU_synthase"/>
</dbReference>
<name>A0A3G3IPL9_9GAMM</name>
<dbReference type="AlphaFoldDB" id="A0A3G3IPL9"/>
<dbReference type="PANTHER" id="PTHR21600">
    <property type="entry name" value="MITOCHONDRIAL RNA PSEUDOURIDINE SYNTHASE"/>
    <property type="match status" value="1"/>
</dbReference>
<keyword evidence="4" id="KW-0698">rRNA processing</keyword>
<dbReference type="PANTHER" id="PTHR21600:SF92">
    <property type="entry name" value="RIBOSOMAL LARGE SUBUNIT PSEUDOURIDINE SYNTHASE C"/>
    <property type="match status" value="1"/>
</dbReference>
<dbReference type="InterPro" id="IPR036986">
    <property type="entry name" value="S4_RNA-bd_sf"/>
</dbReference>
<protein>
    <recommendedName>
        <fullName evidence="9">Pseudouridine synthase</fullName>
        <ecNumber evidence="9">5.4.99.-</ecNumber>
    </recommendedName>
</protein>
<evidence type="ECO:0000313" key="11">
    <source>
        <dbReference type="EMBL" id="AYQ57730.1"/>
    </source>
</evidence>
<dbReference type="Gene3D" id="3.30.2350.10">
    <property type="entry name" value="Pseudouridine synthase"/>
    <property type="match status" value="1"/>
</dbReference>
<evidence type="ECO:0000256" key="4">
    <source>
        <dbReference type="ARBA" id="ARBA00022552"/>
    </source>
</evidence>
<dbReference type="InterPro" id="IPR002942">
    <property type="entry name" value="S4_RNA-bd"/>
</dbReference>
<dbReference type="PROSITE" id="PS50889">
    <property type="entry name" value="S4"/>
    <property type="match status" value="1"/>
</dbReference>
<sequence length="301" mass="33987">MSVIFQTVDEFAVGQRLDNYLLKHLKGVPKSHIYRVIRKGEVRVNKGRKKADYKLQMDDVVRIPPIRVAEPKSGKTSDGLKKLLTESILYEDKGLLIINKPSGLAVHGGSGIDVGVIEALRDMYNTPVELVHRIDRATSGVLLIAKKRSVLKNLHEQLVQHQMEKRYTALVKGTWSKKRHTIDAPLHQNSRCTVVDVKGKEALSHFQPLKNFDRIDAALVEVLIETGRMHQIRVHAQYAGHPLAGDDKYGDREFDRKLHAQGLRRLFLHAHQLTFTNPSTEEIQTVKAPLSAELKAFLATL</sequence>
<accession>A0A3G3IPL9</accession>
<dbReference type="NCBIfam" id="TIGR00005">
    <property type="entry name" value="rluA_subfam"/>
    <property type="match status" value="1"/>
</dbReference>
<dbReference type="GO" id="GO:0003723">
    <property type="term" value="F:RNA binding"/>
    <property type="evidence" value="ECO:0007669"/>
    <property type="project" value="UniProtKB-KW"/>
</dbReference>
<keyword evidence="5 8" id="KW-0694">RNA-binding</keyword>
<evidence type="ECO:0000256" key="1">
    <source>
        <dbReference type="ARBA" id="ARBA00000381"/>
    </source>
</evidence>
<dbReference type="PROSITE" id="PS01129">
    <property type="entry name" value="PSI_RLU"/>
    <property type="match status" value="1"/>
</dbReference>
<dbReference type="SUPFAM" id="SSF55120">
    <property type="entry name" value="Pseudouridine synthase"/>
    <property type="match status" value="1"/>
</dbReference>
<dbReference type="Gene3D" id="3.10.290.10">
    <property type="entry name" value="RNA-binding S4 domain"/>
    <property type="match status" value="1"/>
</dbReference>
<feature type="active site" evidence="7">
    <location>
        <position position="135"/>
    </location>
</feature>
<comment type="catalytic activity">
    <reaction evidence="9">
        <text>a uridine in RNA = a pseudouridine in RNA</text>
        <dbReference type="Rhea" id="RHEA:48348"/>
        <dbReference type="Rhea" id="RHEA-COMP:12068"/>
        <dbReference type="Rhea" id="RHEA-COMP:12069"/>
        <dbReference type="ChEBI" id="CHEBI:65314"/>
        <dbReference type="ChEBI" id="CHEBI:65315"/>
    </reaction>
</comment>
<evidence type="ECO:0000256" key="8">
    <source>
        <dbReference type="PROSITE-ProRule" id="PRU00182"/>
    </source>
</evidence>
<organism evidence="11 12">
    <name type="scientific">Bathymodiolus thermophilus thioautotrophic gill symbiont</name>
    <dbReference type="NCBI Taxonomy" id="2360"/>
    <lineage>
        <taxon>Bacteria</taxon>
        <taxon>Pseudomonadati</taxon>
        <taxon>Pseudomonadota</taxon>
        <taxon>Gammaproteobacteria</taxon>
        <taxon>sulfur-oxidizing symbionts</taxon>
    </lineage>
</organism>
<comment type="catalytic activity">
    <reaction evidence="1">
        <text>uridine(955/2504/2580) in 23S rRNA = pseudouridine(955/2504/2580) in 23S rRNA</text>
        <dbReference type="Rhea" id="RHEA:42528"/>
        <dbReference type="Rhea" id="RHEA-COMP:10099"/>
        <dbReference type="Rhea" id="RHEA-COMP:10100"/>
        <dbReference type="ChEBI" id="CHEBI:65314"/>
        <dbReference type="ChEBI" id="CHEBI:65315"/>
        <dbReference type="EC" id="5.4.99.24"/>
    </reaction>
</comment>
<dbReference type="RefSeq" id="WP_122952131.1">
    <property type="nucleotide sequence ID" value="NZ_CP024634.1"/>
</dbReference>
<dbReference type="Pfam" id="PF00849">
    <property type="entry name" value="PseudoU_synth_2"/>
    <property type="match status" value="1"/>
</dbReference>
<dbReference type="SUPFAM" id="SSF55174">
    <property type="entry name" value="Alpha-L RNA-binding motif"/>
    <property type="match status" value="1"/>
</dbReference>
<dbReference type="InterPro" id="IPR006224">
    <property type="entry name" value="PsdUridine_synth_RluA-like_CS"/>
</dbReference>
<dbReference type="GO" id="GO:0000455">
    <property type="term" value="P:enzyme-directed rRNA pseudouridine synthesis"/>
    <property type="evidence" value="ECO:0007669"/>
    <property type="project" value="UniProtKB-ARBA"/>
</dbReference>
<gene>
    <name evidence="11" type="ORF">MS2017_2075</name>
</gene>
<dbReference type="SMART" id="SM00363">
    <property type="entry name" value="S4"/>
    <property type="match status" value="1"/>
</dbReference>
<comment type="similarity">
    <text evidence="3 9">Belongs to the pseudouridine synthase RluA family.</text>
</comment>
<dbReference type="InterPro" id="IPR006225">
    <property type="entry name" value="PsdUridine_synth_RluC/D"/>
</dbReference>
<dbReference type="EC" id="5.4.99.-" evidence="9"/>